<name>A0ABZ1RDS3_9ACTN</name>
<protein>
    <recommendedName>
        <fullName evidence="4">DUF2254 domain-containing protein</fullName>
    </recommendedName>
</protein>
<evidence type="ECO:0000256" key="1">
    <source>
        <dbReference type="SAM" id="Phobius"/>
    </source>
</evidence>
<keyword evidence="1" id="KW-0812">Transmembrane</keyword>
<evidence type="ECO:0008006" key="4">
    <source>
        <dbReference type="Google" id="ProtNLM"/>
    </source>
</evidence>
<accession>A0ABZ1RDS3</accession>
<evidence type="ECO:0000313" key="3">
    <source>
        <dbReference type="Proteomes" id="UP001432075"/>
    </source>
</evidence>
<organism evidence="2 3">
    <name type="scientific">Streptomyces goshikiensis</name>
    <dbReference type="NCBI Taxonomy" id="1942"/>
    <lineage>
        <taxon>Bacteria</taxon>
        <taxon>Bacillati</taxon>
        <taxon>Actinomycetota</taxon>
        <taxon>Actinomycetes</taxon>
        <taxon>Kitasatosporales</taxon>
        <taxon>Streptomycetaceae</taxon>
        <taxon>Streptomyces</taxon>
    </lineage>
</organism>
<dbReference type="Proteomes" id="UP001432075">
    <property type="component" value="Chromosome"/>
</dbReference>
<sequence>MTRMRGAWATPGALGTVVRSGAVLAAVSLVCRVLYGAIELEPAAAAYDTGPGALAVSLLRVVSTGALGAASTLATVALLMLSFQACRLVWRRGHGRRA</sequence>
<keyword evidence="3" id="KW-1185">Reference proteome</keyword>
<evidence type="ECO:0000313" key="2">
    <source>
        <dbReference type="EMBL" id="WUO44937.1"/>
    </source>
</evidence>
<reference evidence="2" key="1">
    <citation type="submission" date="2022-10" db="EMBL/GenBank/DDBJ databases">
        <title>The complete genomes of actinobacterial strains from the NBC collection.</title>
        <authorList>
            <person name="Joergensen T.S."/>
            <person name="Alvarez Arevalo M."/>
            <person name="Sterndorff E.B."/>
            <person name="Faurdal D."/>
            <person name="Vuksanovic O."/>
            <person name="Mourched A.-S."/>
            <person name="Charusanti P."/>
            <person name="Shaw S."/>
            <person name="Blin K."/>
            <person name="Weber T."/>
        </authorList>
    </citation>
    <scope>NUCLEOTIDE SEQUENCE</scope>
    <source>
        <strain evidence="2">NBC_00283</strain>
    </source>
</reference>
<keyword evidence="1" id="KW-0472">Membrane</keyword>
<dbReference type="RefSeq" id="WP_143196370.1">
    <property type="nucleotide sequence ID" value="NZ_BMVE01000003.1"/>
</dbReference>
<proteinExistence type="predicted"/>
<keyword evidence="1" id="KW-1133">Transmembrane helix</keyword>
<gene>
    <name evidence="2" type="ORF">OHU17_03435</name>
</gene>
<feature type="transmembrane region" description="Helical" evidence="1">
    <location>
        <begin position="66"/>
        <end position="90"/>
    </location>
</feature>
<dbReference type="EMBL" id="CP108057">
    <property type="protein sequence ID" value="WUO44937.1"/>
    <property type="molecule type" value="Genomic_DNA"/>
</dbReference>